<keyword evidence="5" id="KW-0732">Signal</keyword>
<evidence type="ECO:0000256" key="6">
    <source>
        <dbReference type="ARBA" id="ARBA00023136"/>
    </source>
</evidence>
<evidence type="ECO:0000256" key="4">
    <source>
        <dbReference type="ARBA" id="ARBA00022692"/>
    </source>
</evidence>
<evidence type="ECO:0000256" key="3">
    <source>
        <dbReference type="ARBA" id="ARBA00022452"/>
    </source>
</evidence>
<dbReference type="Gene3D" id="2.170.130.10">
    <property type="entry name" value="TonB-dependent receptor, plug domain"/>
    <property type="match status" value="1"/>
</dbReference>
<dbReference type="SUPFAM" id="SSF56935">
    <property type="entry name" value="Porins"/>
    <property type="match status" value="1"/>
</dbReference>
<dbReference type="PANTHER" id="PTHR30069">
    <property type="entry name" value="TONB-DEPENDENT OUTER MEMBRANE RECEPTOR"/>
    <property type="match status" value="1"/>
</dbReference>
<proteinExistence type="inferred from homology"/>
<dbReference type="InterPro" id="IPR012910">
    <property type="entry name" value="Plug_dom"/>
</dbReference>
<dbReference type="InterPro" id="IPR037066">
    <property type="entry name" value="Plug_dom_sf"/>
</dbReference>
<dbReference type="InterPro" id="IPR023997">
    <property type="entry name" value="TonB-dep_OMP_SusC/RagA_CS"/>
</dbReference>
<keyword evidence="6 8" id="KW-0472">Membrane</keyword>
<reference evidence="11" key="1">
    <citation type="submission" date="2016-11" db="EMBL/GenBank/DDBJ databases">
        <authorList>
            <person name="Varghese N."/>
            <person name="Submissions S."/>
        </authorList>
    </citation>
    <scope>NUCLEOTIDE SEQUENCE [LARGE SCALE GENOMIC DNA]</scope>
    <source>
        <strain evidence="11">DSM 19858</strain>
    </source>
</reference>
<evidence type="ECO:0000256" key="1">
    <source>
        <dbReference type="ARBA" id="ARBA00004571"/>
    </source>
</evidence>
<dbReference type="InterPro" id="IPR036942">
    <property type="entry name" value="Beta-barrel_TonB_sf"/>
</dbReference>
<keyword evidence="2 8" id="KW-0813">Transport</keyword>
<gene>
    <name evidence="10" type="ORF">SAMN04488513_102659</name>
</gene>
<dbReference type="EMBL" id="FQYU01000002">
    <property type="protein sequence ID" value="SHJ04435.1"/>
    <property type="molecule type" value="Genomic_DNA"/>
</dbReference>
<feature type="domain" description="TonB-dependent receptor plug" evidence="9">
    <location>
        <begin position="146"/>
        <end position="254"/>
    </location>
</feature>
<dbReference type="RefSeq" id="WP_094766613.1">
    <property type="nucleotide sequence ID" value="NZ_FQYU01000002.1"/>
</dbReference>
<dbReference type="AlphaFoldDB" id="A0A1M6G360"/>
<dbReference type="Pfam" id="PF13715">
    <property type="entry name" value="CarbopepD_reg_2"/>
    <property type="match status" value="1"/>
</dbReference>
<dbReference type="InterPro" id="IPR023996">
    <property type="entry name" value="TonB-dep_OMP_SusC/RagA"/>
</dbReference>
<dbReference type="Pfam" id="PF07715">
    <property type="entry name" value="Plug"/>
    <property type="match status" value="1"/>
</dbReference>
<dbReference type="PROSITE" id="PS52016">
    <property type="entry name" value="TONB_DEPENDENT_REC_3"/>
    <property type="match status" value="1"/>
</dbReference>
<dbReference type="NCBIfam" id="TIGR04056">
    <property type="entry name" value="OMP_RagA_SusC"/>
    <property type="match status" value="1"/>
</dbReference>
<dbReference type="SUPFAM" id="SSF49464">
    <property type="entry name" value="Carboxypeptidase regulatory domain-like"/>
    <property type="match status" value="1"/>
</dbReference>
<dbReference type="PANTHER" id="PTHR30069:SF29">
    <property type="entry name" value="HEMOGLOBIN AND HEMOGLOBIN-HAPTOGLOBIN-BINDING PROTEIN 1-RELATED"/>
    <property type="match status" value="1"/>
</dbReference>
<dbReference type="NCBIfam" id="TIGR04057">
    <property type="entry name" value="SusC_RagA_signa"/>
    <property type="match status" value="1"/>
</dbReference>
<organism evidence="10 11">
    <name type="scientific">Pseudozobellia thermophila</name>
    <dbReference type="NCBI Taxonomy" id="192903"/>
    <lineage>
        <taxon>Bacteria</taxon>
        <taxon>Pseudomonadati</taxon>
        <taxon>Bacteroidota</taxon>
        <taxon>Flavobacteriia</taxon>
        <taxon>Flavobacteriales</taxon>
        <taxon>Flavobacteriaceae</taxon>
        <taxon>Pseudozobellia</taxon>
    </lineage>
</organism>
<evidence type="ECO:0000259" key="9">
    <source>
        <dbReference type="Pfam" id="PF07715"/>
    </source>
</evidence>
<dbReference type="Gene3D" id="2.40.170.20">
    <property type="entry name" value="TonB-dependent receptor, beta-barrel domain"/>
    <property type="match status" value="1"/>
</dbReference>
<sequence length="1101" mass="120737">MTNLKTFRAQLKCIAGLLGILGFLTSGLDTKLYAFAGGDYPGEPPTDARAVQDLTITGTVTAAEDGMPIPGANVIVKGTTTGTTTDFDGNYTIEVPSSSSVLVFSSIGFATKEITVGGNTTINVIMDTDVATLEEVVVVGFGTQKKATLTGSVTQVKGEDIMKGKGTSNAALALQGEVPGVVVTRTSSRPGNEGTDIKIRGDISVNNIGPLILLDGLEIPEWQLATLNANDIESYSVLKDGAAAIYGTKAAGGVILVTTKKGKQGKMQVNYKGETQMNIPHDFPVANLQEWAQMWLRAGDNDGISYVDADGVTQQAASNYRFFTRDELVSIIDGTLPMAPDSYFWLGKEHRFDDVNQFDAVYGSTLSQRHDLSVSGGSENATYRSSIGYANERSPIAFVYDGAKKYNFRTNLTYRMSDMVKTELTVSYDNRLVDEPTQGVGHGVQDMYLFPLYNPQGQYYDIFGANNLLAKLDEGGRTKTQEEIFRLGGVITLDLDKYIKGLSFKYNGNFSSRNGLRTERTTSVTMYDWDGNISYTPTTLLTSGVKLYETDVMFQNHVLQANYQRSFGKHNLGLLAGLTAEEEQTNKYYQSRTNMASDELDDINTGDVTTQINGGSHKNSNGNWFYSGSSAVGLVSYIGKLNYDYDGIYLLEALGRRDGSSRLHPDYRWKNFFSASAGIRLSEMEFMKDGFFDNLKLRASYGETGSVTGIGAYDYISNISVGTTIFGATPALANTAYIASLTSTERTWERVATTNFGIDYAMLNNRLSGSAEYFIRENNDMLIPITYPQVLGASAPKTNSGDFKTNGWEVSLNWRDQVGELNYNFGVMVWDSESEVTRMEGATAIALGVNDPIEGKPLNAIYTYKTDGYLQTEEEVLAYYNQYGFVDPSNQLEMKPGTVLPNYRSADRLVPGTVNRIDVSGDGLINEDDLVYFGDANPHMSYGINLGLEYKGFDFSAFFQGVGKQNIVREGALAYPFRSWWTNQNPSFLGKTWTEDTPNAAYPASFYNGQRKNWNYGHINDINVIKASYLRAKVLTLGYSLPQDVLAQSGLERVRLSVTGNDLFVISNVKDGMDPEMGSSANQGNTVPYTSTVLLGIEVTF</sequence>
<protein>
    <submittedName>
        <fullName evidence="10">TonB-linked outer membrane protein, SusC/RagA family</fullName>
    </submittedName>
</protein>
<keyword evidence="11" id="KW-1185">Reference proteome</keyword>
<dbReference type="InterPro" id="IPR008969">
    <property type="entry name" value="CarboxyPept-like_regulatory"/>
</dbReference>
<dbReference type="PROSITE" id="PS00018">
    <property type="entry name" value="EF_HAND_1"/>
    <property type="match status" value="1"/>
</dbReference>
<keyword evidence="4 8" id="KW-0812">Transmembrane</keyword>
<evidence type="ECO:0000313" key="10">
    <source>
        <dbReference type="EMBL" id="SHJ04435.1"/>
    </source>
</evidence>
<dbReference type="GO" id="GO:0009279">
    <property type="term" value="C:cell outer membrane"/>
    <property type="evidence" value="ECO:0007669"/>
    <property type="project" value="UniProtKB-SubCell"/>
</dbReference>
<evidence type="ECO:0000256" key="2">
    <source>
        <dbReference type="ARBA" id="ARBA00022448"/>
    </source>
</evidence>
<evidence type="ECO:0000313" key="11">
    <source>
        <dbReference type="Proteomes" id="UP000184543"/>
    </source>
</evidence>
<accession>A0A1M6G360</accession>
<dbReference type="InterPro" id="IPR039426">
    <property type="entry name" value="TonB-dep_rcpt-like"/>
</dbReference>
<name>A0A1M6G360_9FLAO</name>
<keyword evidence="3 8" id="KW-1134">Transmembrane beta strand</keyword>
<dbReference type="OrthoDB" id="9768177at2"/>
<evidence type="ECO:0000256" key="7">
    <source>
        <dbReference type="ARBA" id="ARBA00023237"/>
    </source>
</evidence>
<comment type="similarity">
    <text evidence="8">Belongs to the TonB-dependent receptor family.</text>
</comment>
<dbReference type="Proteomes" id="UP000184543">
    <property type="component" value="Unassembled WGS sequence"/>
</dbReference>
<dbReference type="GO" id="GO:0044718">
    <property type="term" value="P:siderophore transmembrane transport"/>
    <property type="evidence" value="ECO:0007669"/>
    <property type="project" value="TreeGrafter"/>
</dbReference>
<dbReference type="InterPro" id="IPR018247">
    <property type="entry name" value="EF_Hand_1_Ca_BS"/>
</dbReference>
<keyword evidence="7 8" id="KW-0998">Cell outer membrane</keyword>
<evidence type="ECO:0000256" key="8">
    <source>
        <dbReference type="PROSITE-ProRule" id="PRU01360"/>
    </source>
</evidence>
<dbReference type="Gene3D" id="2.60.40.1120">
    <property type="entry name" value="Carboxypeptidase-like, regulatory domain"/>
    <property type="match status" value="1"/>
</dbReference>
<dbReference type="STRING" id="192903.SAMN04488513_102659"/>
<dbReference type="GO" id="GO:0015344">
    <property type="term" value="F:siderophore uptake transmembrane transporter activity"/>
    <property type="evidence" value="ECO:0007669"/>
    <property type="project" value="TreeGrafter"/>
</dbReference>
<comment type="subcellular location">
    <subcellularLocation>
        <location evidence="1 8">Cell outer membrane</location>
        <topology evidence="1 8">Multi-pass membrane protein</topology>
    </subcellularLocation>
</comment>
<evidence type="ECO:0000256" key="5">
    <source>
        <dbReference type="ARBA" id="ARBA00022729"/>
    </source>
</evidence>